<protein>
    <submittedName>
        <fullName evidence="2">Uncharacterized protein</fullName>
    </submittedName>
</protein>
<name>A0A067MRT1_BOTB1</name>
<feature type="region of interest" description="Disordered" evidence="1">
    <location>
        <begin position="149"/>
        <end position="169"/>
    </location>
</feature>
<dbReference type="AlphaFoldDB" id="A0A067MRT1"/>
<keyword evidence="3" id="KW-1185">Reference proteome</keyword>
<proteinExistence type="predicted"/>
<sequence length="169" mass="18636">MPRGYHLPSVPMEFRQLPAWARARTTVGERYRAKVANIVFTGVRTKHLLPISAPLPPGSATTRDQLLTDDFLPSFMSYLLSLRLRIVSASASRSSECTCTSLSTRSSSRTTHAPCFVLHANIISFACSHSAMETRVHLKDCKKALRTATPVARHRDSSGTDPVLSRAQL</sequence>
<dbReference type="EMBL" id="KL198037">
    <property type="protein sequence ID" value="KDQ14582.1"/>
    <property type="molecule type" value="Genomic_DNA"/>
</dbReference>
<dbReference type="InParanoid" id="A0A067MRT1"/>
<dbReference type="HOGENOM" id="CLU_1578268_0_0_1"/>
<evidence type="ECO:0000256" key="1">
    <source>
        <dbReference type="SAM" id="MobiDB-lite"/>
    </source>
</evidence>
<evidence type="ECO:0000313" key="3">
    <source>
        <dbReference type="Proteomes" id="UP000027195"/>
    </source>
</evidence>
<gene>
    <name evidence="2" type="ORF">BOTBODRAFT_346351</name>
</gene>
<organism evidence="2 3">
    <name type="scientific">Botryobasidium botryosum (strain FD-172 SS1)</name>
    <dbReference type="NCBI Taxonomy" id="930990"/>
    <lineage>
        <taxon>Eukaryota</taxon>
        <taxon>Fungi</taxon>
        <taxon>Dikarya</taxon>
        <taxon>Basidiomycota</taxon>
        <taxon>Agaricomycotina</taxon>
        <taxon>Agaricomycetes</taxon>
        <taxon>Cantharellales</taxon>
        <taxon>Botryobasidiaceae</taxon>
        <taxon>Botryobasidium</taxon>
    </lineage>
</organism>
<dbReference type="Proteomes" id="UP000027195">
    <property type="component" value="Unassembled WGS sequence"/>
</dbReference>
<evidence type="ECO:0000313" key="2">
    <source>
        <dbReference type="EMBL" id="KDQ14582.1"/>
    </source>
</evidence>
<reference evidence="3" key="1">
    <citation type="journal article" date="2014" name="Proc. Natl. Acad. Sci. U.S.A.">
        <title>Extensive sampling of basidiomycete genomes demonstrates inadequacy of the white-rot/brown-rot paradigm for wood decay fungi.</title>
        <authorList>
            <person name="Riley R."/>
            <person name="Salamov A.A."/>
            <person name="Brown D.W."/>
            <person name="Nagy L.G."/>
            <person name="Floudas D."/>
            <person name="Held B.W."/>
            <person name="Levasseur A."/>
            <person name="Lombard V."/>
            <person name="Morin E."/>
            <person name="Otillar R."/>
            <person name="Lindquist E.A."/>
            <person name="Sun H."/>
            <person name="LaButti K.M."/>
            <person name="Schmutz J."/>
            <person name="Jabbour D."/>
            <person name="Luo H."/>
            <person name="Baker S.E."/>
            <person name="Pisabarro A.G."/>
            <person name="Walton J.D."/>
            <person name="Blanchette R.A."/>
            <person name="Henrissat B."/>
            <person name="Martin F."/>
            <person name="Cullen D."/>
            <person name="Hibbett D.S."/>
            <person name="Grigoriev I.V."/>
        </authorList>
    </citation>
    <scope>NUCLEOTIDE SEQUENCE [LARGE SCALE GENOMIC DNA]</scope>
    <source>
        <strain evidence="3">FD-172 SS1</strain>
    </source>
</reference>
<accession>A0A067MRT1</accession>